<dbReference type="KEGG" id="mbd:MEBOL_002827"/>
<accession>A0A250IDT0</accession>
<dbReference type="RefSeq" id="WP_095977949.1">
    <property type="nucleotide sequence ID" value="NZ_CP022163.1"/>
</dbReference>
<name>A0A250IDT0_9BACT</name>
<evidence type="ECO:0000313" key="2">
    <source>
        <dbReference type="Proteomes" id="UP000217289"/>
    </source>
</evidence>
<gene>
    <name evidence="1" type="ORF">MEBOL_002827</name>
</gene>
<organism evidence="1 2">
    <name type="scientific">Melittangium boletus DSM 14713</name>
    <dbReference type="NCBI Taxonomy" id="1294270"/>
    <lineage>
        <taxon>Bacteria</taxon>
        <taxon>Pseudomonadati</taxon>
        <taxon>Myxococcota</taxon>
        <taxon>Myxococcia</taxon>
        <taxon>Myxococcales</taxon>
        <taxon>Cystobacterineae</taxon>
        <taxon>Archangiaceae</taxon>
        <taxon>Melittangium</taxon>
    </lineage>
</organism>
<proteinExistence type="predicted"/>
<dbReference type="Proteomes" id="UP000217289">
    <property type="component" value="Chromosome"/>
</dbReference>
<evidence type="ECO:0008006" key="3">
    <source>
        <dbReference type="Google" id="ProtNLM"/>
    </source>
</evidence>
<reference evidence="1 2" key="1">
    <citation type="submission" date="2017-06" db="EMBL/GenBank/DDBJ databases">
        <authorList>
            <person name="Kim H.J."/>
            <person name="Triplett B.A."/>
        </authorList>
    </citation>
    <scope>NUCLEOTIDE SEQUENCE [LARGE SCALE GENOMIC DNA]</scope>
    <source>
        <strain evidence="1 2">DSM 14713</strain>
    </source>
</reference>
<dbReference type="OrthoDB" id="5382484at2"/>
<dbReference type="PROSITE" id="PS51257">
    <property type="entry name" value="PROKAR_LIPOPROTEIN"/>
    <property type="match status" value="1"/>
</dbReference>
<dbReference type="AlphaFoldDB" id="A0A250IDT0"/>
<keyword evidence="2" id="KW-1185">Reference proteome</keyword>
<sequence length="139" mass="15453">MKPKLLIPVCFLLSACSLLQWYRRPEHAPPEEAARFQFPLELPAESRLKIPGITATAIQLAMDDFRPPGAKPHSGATAEEQCLYRRESYNVFAAPASDGVMLVRFVLAPEACDSKDPVLDMGATYAIDVQQWRILAIQP</sequence>
<evidence type="ECO:0000313" key="1">
    <source>
        <dbReference type="EMBL" id="ATB29378.1"/>
    </source>
</evidence>
<protein>
    <recommendedName>
        <fullName evidence="3">Lipoprotein</fullName>
    </recommendedName>
</protein>
<dbReference type="EMBL" id="CP022163">
    <property type="protein sequence ID" value="ATB29378.1"/>
    <property type="molecule type" value="Genomic_DNA"/>
</dbReference>